<evidence type="ECO:0000313" key="3">
    <source>
        <dbReference type="Proteomes" id="UP000054018"/>
    </source>
</evidence>
<dbReference type="EMBL" id="KN833694">
    <property type="protein sequence ID" value="KIK28046.1"/>
    <property type="molecule type" value="Genomic_DNA"/>
</dbReference>
<reference evidence="3" key="2">
    <citation type="submission" date="2015-01" db="EMBL/GenBank/DDBJ databases">
        <title>Evolutionary Origins and Diversification of the Mycorrhizal Mutualists.</title>
        <authorList>
            <consortium name="DOE Joint Genome Institute"/>
            <consortium name="Mycorrhizal Genomics Consortium"/>
            <person name="Kohler A."/>
            <person name="Kuo A."/>
            <person name="Nagy L.G."/>
            <person name="Floudas D."/>
            <person name="Copeland A."/>
            <person name="Barry K.W."/>
            <person name="Cichocki N."/>
            <person name="Veneault-Fourrey C."/>
            <person name="LaButti K."/>
            <person name="Lindquist E.A."/>
            <person name="Lipzen A."/>
            <person name="Lundell T."/>
            <person name="Morin E."/>
            <person name="Murat C."/>
            <person name="Riley R."/>
            <person name="Ohm R."/>
            <person name="Sun H."/>
            <person name="Tunlid A."/>
            <person name="Henrissat B."/>
            <person name="Grigoriev I.V."/>
            <person name="Hibbett D.S."/>
            <person name="Martin F."/>
        </authorList>
    </citation>
    <scope>NUCLEOTIDE SEQUENCE [LARGE SCALE GENOMIC DNA]</scope>
    <source>
        <strain evidence="3">441</strain>
    </source>
</reference>
<dbReference type="HOGENOM" id="CLU_011749_0_0_1"/>
<organism evidence="2 3">
    <name type="scientific">Pisolithus microcarpus 441</name>
    <dbReference type="NCBI Taxonomy" id="765257"/>
    <lineage>
        <taxon>Eukaryota</taxon>
        <taxon>Fungi</taxon>
        <taxon>Dikarya</taxon>
        <taxon>Basidiomycota</taxon>
        <taxon>Agaricomycotina</taxon>
        <taxon>Agaricomycetes</taxon>
        <taxon>Agaricomycetidae</taxon>
        <taxon>Boletales</taxon>
        <taxon>Sclerodermatineae</taxon>
        <taxon>Pisolithaceae</taxon>
        <taxon>Pisolithus</taxon>
    </lineage>
</organism>
<accession>A0A0C9ZFK9</accession>
<dbReference type="Pfam" id="PF05794">
    <property type="entry name" value="Tcp11"/>
    <property type="match status" value="1"/>
</dbReference>
<keyword evidence="3" id="KW-1185">Reference proteome</keyword>
<evidence type="ECO:0000313" key="2">
    <source>
        <dbReference type="EMBL" id="KIK28046.1"/>
    </source>
</evidence>
<dbReference type="PANTHER" id="PTHR12832:SF11">
    <property type="entry name" value="LD23868P"/>
    <property type="match status" value="1"/>
</dbReference>
<gene>
    <name evidence="2" type="ORF">PISMIDRAFT_91901</name>
</gene>
<dbReference type="GO" id="GO:0007165">
    <property type="term" value="P:signal transduction"/>
    <property type="evidence" value="ECO:0007669"/>
    <property type="project" value="TreeGrafter"/>
</dbReference>
<dbReference type="PANTHER" id="PTHR12832">
    <property type="entry name" value="TESTIS-SPECIFIC PROTEIN PBS13 T-COMPLEX 11"/>
    <property type="match status" value="1"/>
</dbReference>
<comment type="similarity">
    <text evidence="1">Belongs to the TCP11 family.</text>
</comment>
<dbReference type="InterPro" id="IPR008862">
    <property type="entry name" value="Tcp11"/>
</dbReference>
<name>A0A0C9ZFK9_9AGAM</name>
<proteinExistence type="inferred from homology"/>
<dbReference type="Proteomes" id="UP000054018">
    <property type="component" value="Unassembled WGS sequence"/>
</dbReference>
<sequence length="493" mass="55418">MSRPHVVTEGDPKPTLRHRVEHMMHKAFWDEAVENLSNPEPAAQLMHLKSLYSDMNATLSTLLPLGHPVLVAISAPPPPTSSPLESAVSFLREVLVSLRERCAPVHDPEIETVQRALDNPPVRTGRPRELAKLVADTIRFILEFAQVMKDDLSGFVFGGMSEQQLRSVVAKQANVTERAVILDIWRKDRVLHGWRSWLEHSKPSFTVSGDATELRFRWIVRLVESLGTSPLPVSCPLPTRHIQSTRTDLDDSGSRMVSTGSDHDCALPPIFFFTIPALVKLQNYLQALVITAALRALIHSPPPATGPSHADLTTFTTRVWTILQADITEGPQADDTKLVNLADEVVRARNQRGPTLSKEEEKRLRGIVDRTLKPTDPVFVLLRNRLLVALVTALVRLRMESRDLGVVPKTLRSGLDRERDMKRPRLTLDPHYFDERPLPKGSVEVMVKGFEDPVLNRAMAKVFGEMDVQLEWLESVWGDVIEPSIERNKPKSY</sequence>
<evidence type="ECO:0000256" key="1">
    <source>
        <dbReference type="ARBA" id="ARBA00010954"/>
    </source>
</evidence>
<dbReference type="OrthoDB" id="276323at2759"/>
<reference evidence="2 3" key="1">
    <citation type="submission" date="2014-04" db="EMBL/GenBank/DDBJ databases">
        <authorList>
            <consortium name="DOE Joint Genome Institute"/>
            <person name="Kuo A."/>
            <person name="Kohler A."/>
            <person name="Costa M.D."/>
            <person name="Nagy L.G."/>
            <person name="Floudas D."/>
            <person name="Copeland A."/>
            <person name="Barry K.W."/>
            <person name="Cichocki N."/>
            <person name="Veneault-Fourrey C."/>
            <person name="LaButti K."/>
            <person name="Lindquist E.A."/>
            <person name="Lipzen A."/>
            <person name="Lundell T."/>
            <person name="Morin E."/>
            <person name="Murat C."/>
            <person name="Sun H."/>
            <person name="Tunlid A."/>
            <person name="Henrissat B."/>
            <person name="Grigoriev I.V."/>
            <person name="Hibbett D.S."/>
            <person name="Martin F."/>
            <person name="Nordberg H.P."/>
            <person name="Cantor M.N."/>
            <person name="Hua S.X."/>
        </authorList>
    </citation>
    <scope>NUCLEOTIDE SEQUENCE [LARGE SCALE GENOMIC DNA]</scope>
    <source>
        <strain evidence="2 3">441</strain>
    </source>
</reference>
<protein>
    <submittedName>
        <fullName evidence="2">Uncharacterized protein</fullName>
    </submittedName>
</protein>
<dbReference type="AlphaFoldDB" id="A0A0C9ZFK9"/>